<dbReference type="Pfam" id="PF14091">
    <property type="entry name" value="DUF4269"/>
    <property type="match status" value="1"/>
</dbReference>
<dbReference type="AlphaFoldDB" id="A0A074L4T0"/>
<evidence type="ECO:0000313" key="2">
    <source>
        <dbReference type="Proteomes" id="UP000027821"/>
    </source>
</evidence>
<dbReference type="Proteomes" id="UP000027821">
    <property type="component" value="Unassembled WGS sequence"/>
</dbReference>
<reference evidence="1 2" key="1">
    <citation type="submission" date="2014-04" db="EMBL/GenBank/DDBJ databases">
        <title>Characterization and application of a salt tolerant electro-active bacterium.</title>
        <authorList>
            <person name="Yang L."/>
            <person name="Wei S."/>
            <person name="Tay Q.X.M."/>
        </authorList>
    </citation>
    <scope>NUCLEOTIDE SEQUENCE [LARGE SCALE GENOMIC DNA]</scope>
    <source>
        <strain evidence="1 2">LY1</strain>
    </source>
</reference>
<dbReference type="GO" id="GO:0016787">
    <property type="term" value="F:hydrolase activity"/>
    <property type="evidence" value="ECO:0007669"/>
    <property type="project" value="UniProtKB-KW"/>
</dbReference>
<dbReference type="EMBL" id="JMIH01000011">
    <property type="protein sequence ID" value="KEO75495.1"/>
    <property type="molecule type" value="Genomic_DNA"/>
</dbReference>
<keyword evidence="1" id="KW-0378">Hydrolase</keyword>
<dbReference type="STRING" id="1048983.EL17_01210"/>
<accession>A0A074L4T0</accession>
<gene>
    <name evidence="1" type="ORF">EL17_01210</name>
</gene>
<name>A0A074L4T0_9BACT</name>
<keyword evidence="2" id="KW-1185">Reference proteome</keyword>
<protein>
    <submittedName>
        <fullName evidence="1">Diadenosine tetraphosphate hydrolase</fullName>
    </submittedName>
</protein>
<organism evidence="1 2">
    <name type="scientific">Anditalea andensis</name>
    <dbReference type="NCBI Taxonomy" id="1048983"/>
    <lineage>
        <taxon>Bacteria</taxon>
        <taxon>Pseudomonadati</taxon>
        <taxon>Bacteroidota</taxon>
        <taxon>Cytophagia</taxon>
        <taxon>Cytophagales</taxon>
        <taxon>Cytophagaceae</taxon>
        <taxon>Anditalea</taxon>
    </lineage>
</organism>
<sequence>MDYENIGYLKNGNPRQQKAYSILTDYQLLTRLGAYTPIVVGTIPIHLDIENSDLDIICHFHDIEEYIHFIKEAFSSYKHFYIQTHIQKQEPSVVIKMEIEGLVIEIFGQNIPTKAQFAYRHMCIEHQLLCENDESFRLKIIDLKRQGYKTEPAFAMMLGLRGNPYEELLKYEKR</sequence>
<dbReference type="InterPro" id="IPR025365">
    <property type="entry name" value="DUF4269"/>
</dbReference>
<comment type="caution">
    <text evidence="1">The sequence shown here is derived from an EMBL/GenBank/DDBJ whole genome shotgun (WGS) entry which is preliminary data.</text>
</comment>
<evidence type="ECO:0000313" key="1">
    <source>
        <dbReference type="EMBL" id="KEO75495.1"/>
    </source>
</evidence>
<proteinExistence type="predicted"/>
<dbReference type="eggNOG" id="COG0537">
    <property type="taxonomic scope" value="Bacteria"/>
</dbReference>